<dbReference type="AlphaFoldDB" id="A0A059XYV8"/>
<dbReference type="InterPro" id="IPR036938">
    <property type="entry name" value="PAP2/HPO_sf"/>
</dbReference>
<dbReference type="RefSeq" id="WP_014960993.1">
    <property type="nucleotide sequence ID" value="NZ_CP007243.1"/>
</dbReference>
<dbReference type="SUPFAM" id="SSF48317">
    <property type="entry name" value="Acid phosphatase/Vanadium-dependent haloperoxidase"/>
    <property type="match status" value="1"/>
</dbReference>
<reference evidence="4" key="1">
    <citation type="submission" date="2014-02" db="EMBL/GenBank/DDBJ databases">
        <title>Complete genome sequence and comparative genomic analysis of the nitrogen-fixing bacterium Leptospirillum ferriphilum YSK.</title>
        <authorList>
            <person name="Guo X."/>
            <person name="Yin H."/>
            <person name="Liang Y."/>
            <person name="Hu Q."/>
            <person name="Ma L."/>
            <person name="Xiao Y."/>
            <person name="Zhang X."/>
            <person name="Qiu G."/>
            <person name="Liu X."/>
        </authorList>
    </citation>
    <scope>NUCLEOTIDE SEQUENCE [LARGE SCALE GENOMIC DNA]</scope>
    <source>
        <strain evidence="4">YSK</strain>
    </source>
</reference>
<evidence type="ECO:0000313" key="4">
    <source>
        <dbReference type="Proteomes" id="UP000027059"/>
    </source>
</evidence>
<dbReference type="InterPro" id="IPR000326">
    <property type="entry name" value="PAP2/HPO"/>
</dbReference>
<keyword evidence="4" id="KW-1185">Reference proteome</keyword>
<dbReference type="PANTHER" id="PTHR14969">
    <property type="entry name" value="SPHINGOSINE-1-PHOSPHATE PHOSPHOHYDROLASE"/>
    <property type="match status" value="1"/>
</dbReference>
<dbReference type="Pfam" id="PF01569">
    <property type="entry name" value="PAP2"/>
    <property type="match status" value="1"/>
</dbReference>
<protein>
    <submittedName>
        <fullName evidence="3">Phosphoesterase</fullName>
    </submittedName>
</protein>
<dbReference type="HOGENOM" id="CLU_072573_10_3_0"/>
<keyword evidence="1" id="KW-0812">Transmembrane</keyword>
<keyword evidence="1" id="KW-1133">Transmembrane helix</keyword>
<feature type="domain" description="Phosphatidic acid phosphatase type 2/haloperoxidase" evidence="2">
    <location>
        <begin position="60"/>
        <end position="170"/>
    </location>
</feature>
<evidence type="ECO:0000259" key="2">
    <source>
        <dbReference type="SMART" id="SM00014"/>
    </source>
</evidence>
<name>A0A059XYV8_9BACT</name>
<feature type="transmembrane region" description="Helical" evidence="1">
    <location>
        <begin position="129"/>
        <end position="147"/>
    </location>
</feature>
<organism evidence="3 4">
    <name type="scientific">Leptospirillum ferriphilum YSK</name>
    <dbReference type="NCBI Taxonomy" id="1441628"/>
    <lineage>
        <taxon>Bacteria</taxon>
        <taxon>Pseudomonadati</taxon>
        <taxon>Nitrospirota</taxon>
        <taxon>Nitrospiria</taxon>
        <taxon>Nitrospirales</taxon>
        <taxon>Nitrospiraceae</taxon>
        <taxon>Leptospirillum</taxon>
    </lineage>
</organism>
<sequence length="183" mass="20119">MDNFLQTLDFTLYRDVLFAPHPDWLNKGMLYITNPQNFFLAIGVAAAFLGTRFGLKGRFLLVCAALSVAITDPLSSRVLKSIFQRERPCHLVHTSHLLNGCSDSWSFPSSHAVNIFSEATIIALIYPKAGPWAYLFALAVGVSRVYIGVHYPFDVLGGAAIGTTVGYLIVRAGERLPLFRGVV</sequence>
<dbReference type="KEGG" id="lfp:Y981_06085"/>
<evidence type="ECO:0000313" key="3">
    <source>
        <dbReference type="EMBL" id="AIA30486.1"/>
    </source>
</evidence>
<accession>A0A059XYV8</accession>
<gene>
    <name evidence="3" type="ORF">Y981_06085</name>
</gene>
<proteinExistence type="predicted"/>
<dbReference type="Gene3D" id="1.20.144.10">
    <property type="entry name" value="Phosphatidic acid phosphatase type 2/haloperoxidase"/>
    <property type="match status" value="1"/>
</dbReference>
<dbReference type="EMBL" id="CP007243">
    <property type="protein sequence ID" value="AIA30486.1"/>
    <property type="molecule type" value="Genomic_DNA"/>
</dbReference>
<dbReference type="PANTHER" id="PTHR14969:SF13">
    <property type="entry name" value="AT30094P"/>
    <property type="match status" value="1"/>
</dbReference>
<dbReference type="OrthoDB" id="9801622at2"/>
<evidence type="ECO:0000256" key="1">
    <source>
        <dbReference type="SAM" id="Phobius"/>
    </source>
</evidence>
<dbReference type="SMART" id="SM00014">
    <property type="entry name" value="acidPPc"/>
    <property type="match status" value="1"/>
</dbReference>
<reference evidence="3 4" key="2">
    <citation type="journal article" date="2015" name="Biomed. Res. Int.">
        <title>Effects of Arsenite Resistance on the Growth and Functional Gene Expression of Leptospirillum ferriphilum and Acidithiobacillus thiooxidans in Pure Culture and Coculture.</title>
        <authorList>
            <person name="Jiang H."/>
            <person name="Liang Y."/>
            <person name="Yin H."/>
            <person name="Xiao Y."/>
            <person name="Guo X."/>
            <person name="Xu Y."/>
            <person name="Hu Q."/>
            <person name="Liu H."/>
            <person name="Liu X."/>
        </authorList>
    </citation>
    <scope>NUCLEOTIDE SEQUENCE [LARGE SCALE GENOMIC DNA]</scope>
    <source>
        <strain evidence="3 4">YSK</strain>
    </source>
</reference>
<feature type="transmembrane region" description="Helical" evidence="1">
    <location>
        <begin position="38"/>
        <end position="55"/>
    </location>
</feature>
<keyword evidence="1" id="KW-0472">Membrane</keyword>
<feature type="transmembrane region" description="Helical" evidence="1">
    <location>
        <begin position="153"/>
        <end position="170"/>
    </location>
</feature>
<dbReference type="Proteomes" id="UP000027059">
    <property type="component" value="Chromosome"/>
</dbReference>